<dbReference type="PANTHER" id="PTHR42760">
    <property type="entry name" value="SHORT-CHAIN DEHYDROGENASES/REDUCTASES FAMILY MEMBER"/>
    <property type="match status" value="1"/>
</dbReference>
<accession>A0AAE3GCN5</accession>
<dbReference type="EMBL" id="JAMTCK010000001">
    <property type="protein sequence ID" value="MCP2163738.1"/>
    <property type="molecule type" value="Genomic_DNA"/>
</dbReference>
<keyword evidence="6" id="KW-1185">Reference proteome</keyword>
<dbReference type="SMART" id="SM00822">
    <property type="entry name" value="PKS_KR"/>
    <property type="match status" value="1"/>
</dbReference>
<dbReference type="AlphaFoldDB" id="A0AAE3GCN5"/>
<dbReference type="Pfam" id="PF00106">
    <property type="entry name" value="adh_short"/>
    <property type="match status" value="1"/>
</dbReference>
<sequence length="248" mass="25488">MTNTTSGHDSTSRPGPGGLGTVLVSGGASGLGAAVVRAVHDNGGRALVLDKAAPPHEIADLVTDFAPVDLADTRAAEQAVTDLAERHGGLTGVVTAAGIDRCGTLAEVPATEWETVVAVNLLGTAAVVRAALPHLTRSHGRVVTVASTLGVRAVSDATAYCAAKFGVVGFTRALAAETAGQVGVTLLIPGGMRTHFFDDRPEQYRPATLDKLNPPGHVADAVVFALRQPAGCELRELVICHEEEPSWP</sequence>
<dbReference type="RefSeq" id="WP_253766643.1">
    <property type="nucleotide sequence ID" value="NZ_JAMTCK010000001.1"/>
</dbReference>
<dbReference type="PRINTS" id="PR00080">
    <property type="entry name" value="SDRFAMILY"/>
</dbReference>
<organism evidence="5 6">
    <name type="scientific">Goodfellowiella coeruleoviolacea</name>
    <dbReference type="NCBI Taxonomy" id="334858"/>
    <lineage>
        <taxon>Bacteria</taxon>
        <taxon>Bacillati</taxon>
        <taxon>Actinomycetota</taxon>
        <taxon>Actinomycetes</taxon>
        <taxon>Pseudonocardiales</taxon>
        <taxon>Pseudonocardiaceae</taxon>
        <taxon>Goodfellowiella</taxon>
    </lineage>
</organism>
<dbReference type="Gene3D" id="3.40.50.720">
    <property type="entry name" value="NAD(P)-binding Rossmann-like Domain"/>
    <property type="match status" value="1"/>
</dbReference>
<dbReference type="Proteomes" id="UP001206128">
    <property type="component" value="Unassembled WGS sequence"/>
</dbReference>
<evidence type="ECO:0000313" key="5">
    <source>
        <dbReference type="EMBL" id="MCP2163738.1"/>
    </source>
</evidence>
<evidence type="ECO:0000256" key="1">
    <source>
        <dbReference type="ARBA" id="ARBA00006484"/>
    </source>
</evidence>
<feature type="domain" description="Ketoreductase" evidence="4">
    <location>
        <begin position="20"/>
        <end position="195"/>
    </location>
</feature>
<protein>
    <submittedName>
        <fullName evidence="5">NADP-dependent 3-hydroxy acid dehydrogenase YdfG</fullName>
    </submittedName>
</protein>
<dbReference type="InterPro" id="IPR036291">
    <property type="entry name" value="NAD(P)-bd_dom_sf"/>
</dbReference>
<dbReference type="PRINTS" id="PR00081">
    <property type="entry name" value="GDHRDH"/>
</dbReference>
<evidence type="ECO:0000256" key="3">
    <source>
        <dbReference type="SAM" id="MobiDB-lite"/>
    </source>
</evidence>
<dbReference type="InterPro" id="IPR020904">
    <property type="entry name" value="Sc_DH/Rdtase_CS"/>
</dbReference>
<dbReference type="GO" id="GO:0016616">
    <property type="term" value="F:oxidoreductase activity, acting on the CH-OH group of donors, NAD or NADP as acceptor"/>
    <property type="evidence" value="ECO:0007669"/>
    <property type="project" value="TreeGrafter"/>
</dbReference>
<proteinExistence type="inferred from homology"/>
<dbReference type="SUPFAM" id="SSF51735">
    <property type="entry name" value="NAD(P)-binding Rossmann-fold domains"/>
    <property type="match status" value="1"/>
</dbReference>
<dbReference type="InterPro" id="IPR002347">
    <property type="entry name" value="SDR_fam"/>
</dbReference>
<dbReference type="PROSITE" id="PS00061">
    <property type="entry name" value="ADH_SHORT"/>
    <property type="match status" value="1"/>
</dbReference>
<evidence type="ECO:0000259" key="4">
    <source>
        <dbReference type="SMART" id="SM00822"/>
    </source>
</evidence>
<dbReference type="CDD" id="cd05233">
    <property type="entry name" value="SDR_c"/>
    <property type="match status" value="1"/>
</dbReference>
<comment type="similarity">
    <text evidence="1 2">Belongs to the short-chain dehydrogenases/reductases (SDR) family.</text>
</comment>
<comment type="caution">
    <text evidence="5">The sequence shown here is derived from an EMBL/GenBank/DDBJ whole genome shotgun (WGS) entry which is preliminary data.</text>
</comment>
<evidence type="ECO:0000256" key="2">
    <source>
        <dbReference type="RuleBase" id="RU000363"/>
    </source>
</evidence>
<dbReference type="InterPro" id="IPR057326">
    <property type="entry name" value="KR_dom"/>
</dbReference>
<reference evidence="5" key="1">
    <citation type="submission" date="2022-06" db="EMBL/GenBank/DDBJ databases">
        <title>Genomic Encyclopedia of Archaeal and Bacterial Type Strains, Phase II (KMG-II): from individual species to whole genera.</title>
        <authorList>
            <person name="Goeker M."/>
        </authorList>
    </citation>
    <scope>NUCLEOTIDE SEQUENCE</scope>
    <source>
        <strain evidence="5">DSM 43935</strain>
    </source>
</reference>
<evidence type="ECO:0000313" key="6">
    <source>
        <dbReference type="Proteomes" id="UP001206128"/>
    </source>
</evidence>
<feature type="region of interest" description="Disordered" evidence="3">
    <location>
        <begin position="1"/>
        <end position="22"/>
    </location>
</feature>
<gene>
    <name evidence="5" type="ORF">LX83_000578</name>
</gene>
<name>A0AAE3GCN5_9PSEU</name>